<keyword evidence="3" id="KW-1185">Reference proteome</keyword>
<dbReference type="InterPro" id="IPR038247">
    <property type="entry name" value="Jag_N_dom_sf"/>
</dbReference>
<evidence type="ECO:0000313" key="2">
    <source>
        <dbReference type="EMBL" id="SFH86256.1"/>
    </source>
</evidence>
<evidence type="ECO:0000313" key="3">
    <source>
        <dbReference type="Proteomes" id="UP000198668"/>
    </source>
</evidence>
<proteinExistence type="predicted"/>
<accession>A0A1I3DHX3</accession>
<organism evidence="2 3">
    <name type="scientific">Pisciglobus halotolerans</name>
    <dbReference type="NCBI Taxonomy" id="745365"/>
    <lineage>
        <taxon>Bacteria</taxon>
        <taxon>Bacillati</taxon>
        <taxon>Bacillota</taxon>
        <taxon>Bacilli</taxon>
        <taxon>Lactobacillales</taxon>
        <taxon>Carnobacteriaceae</taxon>
    </lineage>
</organism>
<dbReference type="InterPro" id="IPR032782">
    <property type="entry name" value="KhpB_N"/>
</dbReference>
<evidence type="ECO:0000259" key="1">
    <source>
        <dbReference type="Pfam" id="PF14804"/>
    </source>
</evidence>
<sequence length="39" mass="4323">MLIYEDATIDEAVQLGLADSGLSKDQVEIEILEEEKKVS</sequence>
<dbReference type="EMBL" id="FOQE01000038">
    <property type="protein sequence ID" value="SFH86256.1"/>
    <property type="molecule type" value="Genomic_DNA"/>
</dbReference>
<dbReference type="AlphaFoldDB" id="A0A1I3DHX3"/>
<protein>
    <submittedName>
        <fullName evidence="2">Jag N-terminus</fullName>
    </submittedName>
</protein>
<feature type="domain" description="RNA-binding protein KhpB N-terminal" evidence="1">
    <location>
        <begin position="8"/>
        <end position="37"/>
    </location>
</feature>
<dbReference type="Pfam" id="PF14804">
    <property type="entry name" value="Jag_N"/>
    <property type="match status" value="1"/>
</dbReference>
<dbReference type="Proteomes" id="UP000198668">
    <property type="component" value="Unassembled WGS sequence"/>
</dbReference>
<name>A0A1I3DHX3_9LACT</name>
<dbReference type="Gene3D" id="3.30.30.80">
    <property type="entry name" value="probable RNA-binding protein from clostridium symbiosum atcc 14940"/>
    <property type="match status" value="1"/>
</dbReference>
<gene>
    <name evidence="2" type="ORF">SAMN04489868_13812</name>
</gene>
<reference evidence="2 3" key="1">
    <citation type="submission" date="2016-10" db="EMBL/GenBank/DDBJ databases">
        <authorList>
            <person name="de Groot N.N."/>
        </authorList>
    </citation>
    <scope>NUCLEOTIDE SEQUENCE [LARGE SCALE GENOMIC DNA]</scope>
    <source>
        <strain evidence="2 3">DSM 27630</strain>
    </source>
</reference>